<sequence length="79" mass="9025">MSKDNQNNSFVFNKHSNTPDAQPHQHRCNGHLEDVLEGLSQWPLDVSKPFGLFLSCLKSQPGQEPARYKSTKDTDERNQ</sequence>
<dbReference type="OrthoDB" id="5516192at2759"/>
<feature type="compositionally biased region" description="Polar residues" evidence="1">
    <location>
        <begin position="1"/>
        <end position="20"/>
    </location>
</feature>
<dbReference type="AlphaFoldDB" id="A0A0B7NWU8"/>
<dbReference type="EMBL" id="LN734207">
    <property type="protein sequence ID" value="CEP20120.1"/>
    <property type="molecule type" value="Genomic_DNA"/>
</dbReference>
<protein>
    <submittedName>
        <fullName evidence="2">Uncharacterized protein</fullName>
    </submittedName>
</protein>
<accession>A0A0B7NWU8</accession>
<gene>
    <name evidence="2" type="primary">PARPA_14441.1 scaffold 50209</name>
</gene>
<organism evidence="2 3">
    <name type="scientific">Parasitella parasitica</name>
    <dbReference type="NCBI Taxonomy" id="35722"/>
    <lineage>
        <taxon>Eukaryota</taxon>
        <taxon>Fungi</taxon>
        <taxon>Fungi incertae sedis</taxon>
        <taxon>Mucoromycota</taxon>
        <taxon>Mucoromycotina</taxon>
        <taxon>Mucoromycetes</taxon>
        <taxon>Mucorales</taxon>
        <taxon>Mucorineae</taxon>
        <taxon>Mucoraceae</taxon>
        <taxon>Parasitella</taxon>
    </lineage>
</organism>
<feature type="region of interest" description="Disordered" evidence="1">
    <location>
        <begin position="60"/>
        <end position="79"/>
    </location>
</feature>
<dbReference type="Proteomes" id="UP000054107">
    <property type="component" value="Unassembled WGS sequence"/>
</dbReference>
<feature type="compositionally biased region" description="Basic and acidic residues" evidence="1">
    <location>
        <begin position="66"/>
        <end position="79"/>
    </location>
</feature>
<evidence type="ECO:0000313" key="3">
    <source>
        <dbReference type="Proteomes" id="UP000054107"/>
    </source>
</evidence>
<name>A0A0B7NWU8_9FUNG</name>
<evidence type="ECO:0000313" key="2">
    <source>
        <dbReference type="EMBL" id="CEP20120.1"/>
    </source>
</evidence>
<keyword evidence="3" id="KW-1185">Reference proteome</keyword>
<evidence type="ECO:0000256" key="1">
    <source>
        <dbReference type="SAM" id="MobiDB-lite"/>
    </source>
</evidence>
<feature type="region of interest" description="Disordered" evidence="1">
    <location>
        <begin position="1"/>
        <end position="28"/>
    </location>
</feature>
<proteinExistence type="predicted"/>
<reference evidence="2 3" key="1">
    <citation type="submission" date="2014-09" db="EMBL/GenBank/DDBJ databases">
        <authorList>
            <person name="Ellenberger Sabrina"/>
        </authorList>
    </citation>
    <scope>NUCLEOTIDE SEQUENCE [LARGE SCALE GENOMIC DNA]</scope>
    <source>
        <strain evidence="2 3">CBS 412.66</strain>
    </source>
</reference>